<evidence type="ECO:0000313" key="10">
    <source>
        <dbReference type="Proteomes" id="UP001556653"/>
    </source>
</evidence>
<evidence type="ECO:0000256" key="3">
    <source>
        <dbReference type="ARBA" id="ARBA00022840"/>
    </source>
</evidence>
<dbReference type="Gene3D" id="3.40.50.2300">
    <property type="match status" value="1"/>
</dbReference>
<dbReference type="InterPro" id="IPR025944">
    <property type="entry name" value="Sigma_54_int_dom_CS"/>
</dbReference>
<dbReference type="CDD" id="cd00009">
    <property type="entry name" value="AAA"/>
    <property type="match status" value="1"/>
</dbReference>
<dbReference type="InterPro" id="IPR027417">
    <property type="entry name" value="P-loop_NTPase"/>
</dbReference>
<keyword evidence="1 6" id="KW-0597">Phosphoprotein</keyword>
<dbReference type="PANTHER" id="PTHR32071:SF17">
    <property type="entry name" value="TRANSCRIPTIONAL REGULATOR (NTRC FAMILY)"/>
    <property type="match status" value="1"/>
</dbReference>
<comment type="caution">
    <text evidence="9">The sequence shown here is derived from an EMBL/GenBank/DDBJ whole genome shotgun (WGS) entry which is preliminary data.</text>
</comment>
<organism evidence="9 10">
    <name type="scientific">Spiribacter onubensis</name>
    <dbReference type="NCBI Taxonomy" id="3122420"/>
    <lineage>
        <taxon>Bacteria</taxon>
        <taxon>Pseudomonadati</taxon>
        <taxon>Pseudomonadota</taxon>
        <taxon>Gammaproteobacteria</taxon>
        <taxon>Chromatiales</taxon>
        <taxon>Ectothiorhodospiraceae</taxon>
        <taxon>Spiribacter</taxon>
    </lineage>
</organism>
<dbReference type="Pfam" id="PF02954">
    <property type="entry name" value="HTH_8"/>
    <property type="match status" value="1"/>
</dbReference>
<dbReference type="InterPro" id="IPR002197">
    <property type="entry name" value="HTH_Fis"/>
</dbReference>
<evidence type="ECO:0000256" key="5">
    <source>
        <dbReference type="ARBA" id="ARBA00023163"/>
    </source>
</evidence>
<dbReference type="RefSeq" id="WP_367967600.1">
    <property type="nucleotide sequence ID" value="NZ_JBAKFJ010000001.1"/>
</dbReference>
<dbReference type="InterPro" id="IPR011006">
    <property type="entry name" value="CheY-like_superfamily"/>
</dbReference>
<dbReference type="InterPro" id="IPR001789">
    <property type="entry name" value="Sig_transdc_resp-reg_receiver"/>
</dbReference>
<dbReference type="Gene3D" id="1.10.8.60">
    <property type="match status" value="1"/>
</dbReference>
<feature type="domain" description="Response regulatory" evidence="8">
    <location>
        <begin position="5"/>
        <end position="120"/>
    </location>
</feature>
<keyword evidence="3" id="KW-0067">ATP-binding</keyword>
<dbReference type="InterPro" id="IPR058031">
    <property type="entry name" value="AAA_lid_NorR"/>
</dbReference>
<dbReference type="PROSITE" id="PS00688">
    <property type="entry name" value="SIGMA54_INTERACT_3"/>
    <property type="match status" value="1"/>
</dbReference>
<dbReference type="Pfam" id="PF00072">
    <property type="entry name" value="Response_reg"/>
    <property type="match status" value="1"/>
</dbReference>
<reference evidence="9 10" key="1">
    <citation type="submission" date="2024-02" db="EMBL/GenBank/DDBJ databases">
        <title>New especies of Spiribacter isolated from saline water.</title>
        <authorList>
            <person name="Leon M.J."/>
            <person name="De La Haba R."/>
            <person name="Sanchez-Porro C."/>
            <person name="Ventosa A."/>
        </authorList>
    </citation>
    <scope>NUCLEOTIDE SEQUENCE [LARGE SCALE GENOMIC DNA]</scope>
    <source>
        <strain evidence="10">ag22IC4-227</strain>
    </source>
</reference>
<evidence type="ECO:0000259" key="8">
    <source>
        <dbReference type="PROSITE" id="PS50110"/>
    </source>
</evidence>
<keyword evidence="2" id="KW-0547">Nucleotide-binding</keyword>
<dbReference type="InterPro" id="IPR002078">
    <property type="entry name" value="Sigma_54_int"/>
</dbReference>
<accession>A0ABV3SAC2</accession>
<dbReference type="SUPFAM" id="SSF52540">
    <property type="entry name" value="P-loop containing nucleoside triphosphate hydrolases"/>
    <property type="match status" value="1"/>
</dbReference>
<dbReference type="Gene3D" id="3.40.50.300">
    <property type="entry name" value="P-loop containing nucleotide triphosphate hydrolases"/>
    <property type="match status" value="1"/>
</dbReference>
<keyword evidence="4" id="KW-0805">Transcription regulation</keyword>
<dbReference type="PROSITE" id="PS50045">
    <property type="entry name" value="SIGMA54_INTERACT_4"/>
    <property type="match status" value="1"/>
</dbReference>
<proteinExistence type="predicted"/>
<dbReference type="EMBL" id="JBAKFJ010000001">
    <property type="protein sequence ID" value="MEX0387081.1"/>
    <property type="molecule type" value="Genomic_DNA"/>
</dbReference>
<dbReference type="InterPro" id="IPR009057">
    <property type="entry name" value="Homeodomain-like_sf"/>
</dbReference>
<dbReference type="SMART" id="SM00448">
    <property type="entry name" value="REC"/>
    <property type="match status" value="1"/>
</dbReference>
<dbReference type="Proteomes" id="UP001556653">
    <property type="component" value="Unassembled WGS sequence"/>
</dbReference>
<name>A0ABV3SAC2_9GAMM</name>
<evidence type="ECO:0000256" key="4">
    <source>
        <dbReference type="ARBA" id="ARBA00023015"/>
    </source>
</evidence>
<evidence type="ECO:0000256" key="2">
    <source>
        <dbReference type="ARBA" id="ARBA00022741"/>
    </source>
</evidence>
<dbReference type="PANTHER" id="PTHR32071">
    <property type="entry name" value="TRANSCRIPTIONAL REGULATORY PROTEIN"/>
    <property type="match status" value="1"/>
</dbReference>
<feature type="domain" description="Sigma-54 factor interaction" evidence="7">
    <location>
        <begin position="139"/>
        <end position="363"/>
    </location>
</feature>
<dbReference type="Gene3D" id="1.10.10.60">
    <property type="entry name" value="Homeodomain-like"/>
    <property type="match status" value="1"/>
</dbReference>
<dbReference type="PROSITE" id="PS50110">
    <property type="entry name" value="RESPONSE_REGULATORY"/>
    <property type="match status" value="1"/>
</dbReference>
<dbReference type="CDD" id="cd17550">
    <property type="entry name" value="REC_NtrX-like"/>
    <property type="match status" value="1"/>
</dbReference>
<evidence type="ECO:0000256" key="1">
    <source>
        <dbReference type="ARBA" id="ARBA00022553"/>
    </source>
</evidence>
<sequence length="460" mass="49754">MSKGYVLVVDDEPDIRGLVREILEDEGYEVATAESGSEARGLLHARQPDLVLLDIWMPGEDGISLLREWAGGGTPAFPVVMISGHGTVETAVEATRQGAVDFVEKPLSMGKLIATVEQALQQPVTAAAGADGMSAMIEPVGRSTVMRNLREQAERVAASESWVLVTGEPGSGRKCLARYIHHLSPRRGGPLVEVAAGTIAGQSAAEELFGQQRGGRVIPGRLESAAGGTLILDGATDLDGEAQTRLASAIDAGGFQRVGDSQRIPLDVRVIAITRHDLAAEAAAGQFREDLAYSLSVIPMWVPPLREHAEDIPELVSFYVDRLVEAEQLGYRRFTVAAQNRLRNHDWPGNVRELRNLVQRLLVLGDGLDIDVGEVEEALSVVRTGSTEGEWPPALTLDLPLREAREHFERAYLQKQLQRADGSVAQLARLAGMERTHLYRKLRSLGIDPRETGESGGGRA</sequence>
<dbReference type="Pfam" id="PF25601">
    <property type="entry name" value="AAA_lid_14"/>
    <property type="match status" value="1"/>
</dbReference>
<keyword evidence="5" id="KW-0804">Transcription</keyword>
<dbReference type="Pfam" id="PF00158">
    <property type="entry name" value="Sigma54_activat"/>
    <property type="match status" value="1"/>
</dbReference>
<gene>
    <name evidence="9" type="ORF">V6X64_08770</name>
</gene>
<protein>
    <submittedName>
        <fullName evidence="9">Sigma-54 dependent transcriptional regulator</fullName>
    </submittedName>
</protein>
<feature type="modified residue" description="4-aspartylphosphate" evidence="6">
    <location>
        <position position="54"/>
    </location>
</feature>
<evidence type="ECO:0000256" key="6">
    <source>
        <dbReference type="PROSITE-ProRule" id="PRU00169"/>
    </source>
</evidence>
<dbReference type="SUPFAM" id="SSF46689">
    <property type="entry name" value="Homeodomain-like"/>
    <property type="match status" value="1"/>
</dbReference>
<evidence type="ECO:0000313" key="9">
    <source>
        <dbReference type="EMBL" id="MEX0387081.1"/>
    </source>
</evidence>
<dbReference type="PRINTS" id="PR01590">
    <property type="entry name" value="HTHFIS"/>
</dbReference>
<evidence type="ECO:0000259" key="7">
    <source>
        <dbReference type="PROSITE" id="PS50045"/>
    </source>
</evidence>
<dbReference type="SUPFAM" id="SSF52172">
    <property type="entry name" value="CheY-like"/>
    <property type="match status" value="1"/>
</dbReference>
<keyword evidence="10" id="KW-1185">Reference proteome</keyword>